<keyword evidence="5" id="KW-1185">Reference proteome</keyword>
<dbReference type="eggNOG" id="COG1335">
    <property type="taxonomic scope" value="Bacteria"/>
</dbReference>
<evidence type="ECO:0000256" key="1">
    <source>
        <dbReference type="ARBA" id="ARBA00022801"/>
    </source>
</evidence>
<dbReference type="PANTHER" id="PTHR43540:SF6">
    <property type="entry name" value="ISOCHORISMATASE-LIKE DOMAIN-CONTAINING PROTEIN"/>
    <property type="match status" value="1"/>
</dbReference>
<dbReference type="CDD" id="cd00431">
    <property type="entry name" value="cysteine_hydrolases"/>
    <property type="match status" value="1"/>
</dbReference>
<feature type="domain" description="Isochorismatase-like" evidence="3">
    <location>
        <begin position="84"/>
        <end position="250"/>
    </location>
</feature>
<dbReference type="PANTHER" id="PTHR43540">
    <property type="entry name" value="PEROXYUREIDOACRYLATE/UREIDOACRYLATE AMIDOHYDROLASE-RELATED"/>
    <property type="match status" value="1"/>
</dbReference>
<reference evidence="4 5" key="1">
    <citation type="journal article" date="2016" name="PLoS ONE">
        <title>Complete Genome Sequence and Comparative Genomics of a Novel Myxobacterium Myxococcus hansupus.</title>
        <authorList>
            <person name="Sharma G."/>
            <person name="Narwani T."/>
            <person name="Subramanian S."/>
        </authorList>
    </citation>
    <scope>NUCLEOTIDE SEQUENCE [LARGE SCALE GENOMIC DNA]</scope>
    <source>
        <strain evidence="5">mixupus</strain>
    </source>
</reference>
<dbReference type="STRING" id="1297742.A176_003291"/>
<organism evidence="4 5">
    <name type="scientific">Pseudomyxococcus hansupus</name>
    <dbReference type="NCBI Taxonomy" id="1297742"/>
    <lineage>
        <taxon>Bacteria</taxon>
        <taxon>Pseudomonadati</taxon>
        <taxon>Myxococcota</taxon>
        <taxon>Myxococcia</taxon>
        <taxon>Myxococcales</taxon>
        <taxon>Cystobacterineae</taxon>
        <taxon>Myxococcaceae</taxon>
        <taxon>Pseudomyxococcus</taxon>
    </lineage>
</organism>
<dbReference type="GO" id="GO:0016787">
    <property type="term" value="F:hydrolase activity"/>
    <property type="evidence" value="ECO:0007669"/>
    <property type="project" value="UniProtKB-KW"/>
</dbReference>
<dbReference type="Gene3D" id="3.40.50.850">
    <property type="entry name" value="Isochorismatase-like"/>
    <property type="match status" value="1"/>
</dbReference>
<evidence type="ECO:0000259" key="3">
    <source>
        <dbReference type="Pfam" id="PF00857"/>
    </source>
</evidence>
<evidence type="ECO:0000256" key="2">
    <source>
        <dbReference type="SAM" id="MobiDB-lite"/>
    </source>
</evidence>
<evidence type="ECO:0000313" key="5">
    <source>
        <dbReference type="Proteomes" id="UP000009026"/>
    </source>
</evidence>
<dbReference type="SUPFAM" id="SSF52499">
    <property type="entry name" value="Isochorismatase-like hydrolases"/>
    <property type="match status" value="1"/>
</dbReference>
<dbReference type="InterPro" id="IPR000868">
    <property type="entry name" value="Isochorismatase-like_dom"/>
</dbReference>
<dbReference type="Proteomes" id="UP000009026">
    <property type="component" value="Chromosome"/>
</dbReference>
<gene>
    <name evidence="4" type="ORF">A176_003291</name>
</gene>
<dbReference type="PATRIC" id="fig|1297742.4.peg.3319"/>
<evidence type="ECO:0000313" key="4">
    <source>
        <dbReference type="EMBL" id="AKQ66379.1"/>
    </source>
</evidence>
<sequence length="276" mass="30470">MLALTADNQQPHPEAVTTLALLAGAQLSPDRSTHSQAPARLAVPTGSAYPSAEQPPDGGVDVATQQGRTRKARKRTSSGQRSDTALLIIDVINDLEFPGGEAVLPWALRMVKRLEPFAASMRRAGVPVIYVNDNFGYWRSNFRDIYAHCTGPGIRGRNVARALKPQPDDYFILKPKHSAFFATSLVPLLDHLGTKKLILAGLATNLCIFFSAHDAHMHEYKLTVLSDCCAAESDSDHDLALSQLQRFLHVRVCRSDEVKQRVKRRRSTARRPRAAK</sequence>
<protein>
    <submittedName>
        <fullName evidence="4">Nicotinamidase</fullName>
    </submittedName>
</protein>
<feature type="region of interest" description="Disordered" evidence="2">
    <location>
        <begin position="27"/>
        <end position="79"/>
    </location>
</feature>
<keyword evidence="1" id="KW-0378">Hydrolase</keyword>
<proteinExistence type="predicted"/>
<dbReference type="EMBL" id="CP012109">
    <property type="protein sequence ID" value="AKQ66379.1"/>
    <property type="molecule type" value="Genomic_DNA"/>
</dbReference>
<dbReference type="Pfam" id="PF00857">
    <property type="entry name" value="Isochorismatase"/>
    <property type="match status" value="1"/>
</dbReference>
<dbReference type="KEGG" id="mym:A176_003291"/>
<dbReference type="InterPro" id="IPR036380">
    <property type="entry name" value="Isochorismatase-like_sf"/>
</dbReference>
<dbReference type="AlphaFoldDB" id="A0A0H4WU98"/>
<name>A0A0H4WU98_9BACT</name>
<dbReference type="RefSeq" id="WP_021781563.1">
    <property type="nucleotide sequence ID" value="NZ_CP012109.1"/>
</dbReference>
<dbReference type="InterPro" id="IPR050272">
    <property type="entry name" value="Isochorismatase-like_hydrls"/>
</dbReference>
<accession>A0A0H4WU98</accession>